<dbReference type="Gene3D" id="1.10.10.10">
    <property type="entry name" value="Winged helix-like DNA-binding domain superfamily/Winged helix DNA-binding domain"/>
    <property type="match status" value="1"/>
</dbReference>
<dbReference type="RefSeq" id="WP_254575906.1">
    <property type="nucleotide sequence ID" value="NZ_CP100595.1"/>
</dbReference>
<evidence type="ECO:0000256" key="7">
    <source>
        <dbReference type="PROSITE-ProRule" id="PRU01091"/>
    </source>
</evidence>
<dbReference type="SUPFAM" id="SSF52172">
    <property type="entry name" value="CheY-like"/>
    <property type="match status" value="1"/>
</dbReference>
<dbReference type="SMART" id="SM00862">
    <property type="entry name" value="Trans_reg_C"/>
    <property type="match status" value="1"/>
</dbReference>
<dbReference type="EMBL" id="CP100595">
    <property type="protein sequence ID" value="UTJ05725.1"/>
    <property type="molecule type" value="Genomic_DNA"/>
</dbReference>
<dbReference type="Pfam" id="PF00072">
    <property type="entry name" value="Response_reg"/>
    <property type="match status" value="1"/>
</dbReference>
<dbReference type="PANTHER" id="PTHR48111">
    <property type="entry name" value="REGULATOR OF RPOS"/>
    <property type="match status" value="1"/>
</dbReference>
<keyword evidence="1 6" id="KW-0597">Phosphoprotein</keyword>
<dbReference type="SMART" id="SM00448">
    <property type="entry name" value="REC"/>
    <property type="match status" value="1"/>
</dbReference>
<keyword evidence="3" id="KW-0805">Transcription regulation</keyword>
<evidence type="ECO:0000256" key="5">
    <source>
        <dbReference type="ARBA" id="ARBA00023163"/>
    </source>
</evidence>
<dbReference type="InterPro" id="IPR036388">
    <property type="entry name" value="WH-like_DNA-bd_sf"/>
</dbReference>
<dbReference type="CDD" id="cd00383">
    <property type="entry name" value="trans_reg_C"/>
    <property type="match status" value="1"/>
</dbReference>
<evidence type="ECO:0000259" key="8">
    <source>
        <dbReference type="PROSITE" id="PS50110"/>
    </source>
</evidence>
<dbReference type="PANTHER" id="PTHR48111:SF1">
    <property type="entry name" value="TWO-COMPONENT RESPONSE REGULATOR ORR33"/>
    <property type="match status" value="1"/>
</dbReference>
<evidence type="ECO:0000313" key="11">
    <source>
        <dbReference type="Proteomes" id="UP001060012"/>
    </source>
</evidence>
<proteinExistence type="predicted"/>
<sequence length="231" mass="27004">MQDNIISKLNAFSVLYIEDEDGIRNNIKEILDHLFKETITAKNASDGHIKYVQNKPDLIITDIRMPPGETGIDLIKKIRESDSKTRIIITSAHTDLEYMLKAAELHLVKYIIKPITQEKLMDALEAFVKTHDENKIYTLNENCYFDYSKSIISNKEETHNLTKKENMFLKLLITKNRIITYEEMETQIWDEDSVMTQNAMRLFIKNFRKKLPEKCLKNIQGTGYRLVLGEQ</sequence>
<evidence type="ECO:0000313" key="10">
    <source>
        <dbReference type="EMBL" id="UTJ05725.1"/>
    </source>
</evidence>
<evidence type="ECO:0000256" key="1">
    <source>
        <dbReference type="ARBA" id="ARBA00022553"/>
    </source>
</evidence>
<evidence type="ECO:0000256" key="6">
    <source>
        <dbReference type="PROSITE-ProRule" id="PRU00169"/>
    </source>
</evidence>
<dbReference type="Pfam" id="PF00486">
    <property type="entry name" value="Trans_reg_C"/>
    <property type="match status" value="1"/>
</dbReference>
<gene>
    <name evidence="10" type="ORF">NJU99_10680</name>
</gene>
<evidence type="ECO:0000256" key="2">
    <source>
        <dbReference type="ARBA" id="ARBA00023012"/>
    </source>
</evidence>
<dbReference type="InterPro" id="IPR039420">
    <property type="entry name" value="WalR-like"/>
</dbReference>
<feature type="domain" description="OmpR/PhoB-type" evidence="9">
    <location>
        <begin position="134"/>
        <end position="228"/>
    </location>
</feature>
<dbReference type="Gene3D" id="3.40.50.2300">
    <property type="match status" value="1"/>
</dbReference>
<evidence type="ECO:0000256" key="3">
    <source>
        <dbReference type="ARBA" id="ARBA00023015"/>
    </source>
</evidence>
<evidence type="ECO:0000259" key="9">
    <source>
        <dbReference type="PROSITE" id="PS51755"/>
    </source>
</evidence>
<dbReference type="Proteomes" id="UP001060012">
    <property type="component" value="Chromosome"/>
</dbReference>
<protein>
    <submittedName>
        <fullName evidence="10">Response regulator</fullName>
    </submittedName>
</protein>
<dbReference type="PROSITE" id="PS50110">
    <property type="entry name" value="RESPONSE_REGULATORY"/>
    <property type="match status" value="1"/>
</dbReference>
<name>A0ABY5E3I3_9BACT</name>
<dbReference type="InterPro" id="IPR011006">
    <property type="entry name" value="CheY-like_superfamily"/>
</dbReference>
<dbReference type="PROSITE" id="PS51755">
    <property type="entry name" value="OMPR_PHOB"/>
    <property type="match status" value="1"/>
</dbReference>
<keyword evidence="11" id="KW-1185">Reference proteome</keyword>
<keyword evidence="4 7" id="KW-0238">DNA-binding</keyword>
<evidence type="ECO:0000256" key="4">
    <source>
        <dbReference type="ARBA" id="ARBA00023125"/>
    </source>
</evidence>
<feature type="modified residue" description="4-aspartylphosphate" evidence="6">
    <location>
        <position position="62"/>
    </location>
</feature>
<keyword evidence="5" id="KW-0804">Transcription</keyword>
<keyword evidence="2" id="KW-0902">Two-component regulatory system</keyword>
<feature type="DNA-binding region" description="OmpR/PhoB-type" evidence="7">
    <location>
        <begin position="134"/>
        <end position="228"/>
    </location>
</feature>
<accession>A0ABY5E3I3</accession>
<feature type="domain" description="Response regulatory" evidence="8">
    <location>
        <begin position="13"/>
        <end position="128"/>
    </location>
</feature>
<dbReference type="InterPro" id="IPR001789">
    <property type="entry name" value="Sig_transdc_resp-reg_receiver"/>
</dbReference>
<dbReference type="InterPro" id="IPR001867">
    <property type="entry name" value="OmpR/PhoB-type_DNA-bd"/>
</dbReference>
<organism evidence="10 11">
    <name type="scientific">Arcobacter roscoffensis</name>
    <dbReference type="NCBI Taxonomy" id="2961520"/>
    <lineage>
        <taxon>Bacteria</taxon>
        <taxon>Pseudomonadati</taxon>
        <taxon>Campylobacterota</taxon>
        <taxon>Epsilonproteobacteria</taxon>
        <taxon>Campylobacterales</taxon>
        <taxon>Arcobacteraceae</taxon>
        <taxon>Arcobacter</taxon>
    </lineage>
</organism>
<reference evidence="10" key="1">
    <citation type="submission" date="2022-07" db="EMBL/GenBank/DDBJ databases">
        <title>Arcobacter roscoffensis sp. nov., a marine bacterium isolated from coastal seawater collected from Roscoff, France.</title>
        <authorList>
            <person name="Pascual J."/>
            <person name="Lepeaux C."/>
            <person name="Methner A."/>
            <person name="Overmann J."/>
        </authorList>
    </citation>
    <scope>NUCLEOTIDE SEQUENCE</scope>
    <source>
        <strain evidence="10">ARW1-2F2</strain>
    </source>
</reference>